<feature type="region of interest" description="Disordered" evidence="1">
    <location>
        <begin position="1"/>
        <end position="29"/>
    </location>
</feature>
<dbReference type="CTD" id="178109"/>
<evidence type="ECO:0000313" key="2">
    <source>
        <dbReference type="EMBL" id="CAC42338.2"/>
    </source>
</evidence>
<dbReference type="AGR" id="WB:WBGene00011727"/>
<proteinExistence type="predicted"/>
<evidence type="ECO:0000313" key="3">
    <source>
        <dbReference type="Proteomes" id="UP000001940"/>
    </source>
</evidence>
<dbReference type="Bgee" id="WBGene00011727">
    <property type="expression patterns" value="Expressed in pharyngeal muscle cell (C elegans) and 3 other cell types or tissues"/>
</dbReference>
<organism evidence="2 3">
    <name type="scientific">Caenorhabditis elegans</name>
    <dbReference type="NCBI Taxonomy" id="6239"/>
    <lineage>
        <taxon>Eukaryota</taxon>
        <taxon>Metazoa</taxon>
        <taxon>Ecdysozoa</taxon>
        <taxon>Nematoda</taxon>
        <taxon>Chromadorea</taxon>
        <taxon>Rhabditida</taxon>
        <taxon>Rhabditina</taxon>
        <taxon>Rhabditomorpha</taxon>
        <taxon>Rhabditoidea</taxon>
        <taxon>Rhabditidae</taxon>
        <taxon>Peloderinae</taxon>
        <taxon>Caenorhabditis</taxon>
    </lineage>
</organism>
<accession>Q95ZP0</accession>
<dbReference type="OrthoDB" id="5827962at2759"/>
<dbReference type="HOGENOM" id="CLU_716317_0_0_1"/>
<dbReference type="RefSeq" id="NP_502226.2">
    <property type="nucleotide sequence ID" value="NM_069825.5"/>
</dbReference>
<dbReference type="OMA" id="CFLFAIR"/>
<dbReference type="STRING" id="6239.T12A7.6.1"/>
<dbReference type="PaxDb" id="6239-T12A7.6"/>
<protein>
    <submittedName>
        <fullName evidence="2">Uncharacterized protein</fullName>
    </submittedName>
</protein>
<dbReference type="GeneID" id="178109"/>
<keyword evidence="3" id="KW-1185">Reference proteome</keyword>
<dbReference type="eggNOG" id="KOG4088">
    <property type="taxonomic scope" value="Eukaryota"/>
</dbReference>
<evidence type="ECO:0000313" key="4">
    <source>
        <dbReference type="WormBase" id="T12A7.6"/>
    </source>
</evidence>
<dbReference type="FunCoup" id="Q95ZP0">
    <property type="interactions" value="301"/>
</dbReference>
<name>Q95ZP0_CAEEL</name>
<dbReference type="InParanoid" id="Q95ZP0"/>
<dbReference type="WormBase" id="T12A7.6">
    <property type="protein sequence ID" value="CE40623"/>
    <property type="gene ID" value="WBGene00011727"/>
</dbReference>
<evidence type="ECO:0000256" key="1">
    <source>
        <dbReference type="SAM" id="MobiDB-lite"/>
    </source>
</evidence>
<dbReference type="UCSC" id="T12A7.6">
    <property type="organism name" value="c. elegans"/>
</dbReference>
<dbReference type="Proteomes" id="UP000001940">
    <property type="component" value="Chromosome IV"/>
</dbReference>
<gene>
    <name evidence="2" type="ORF">CELE_T12A7.6</name>
    <name evidence="2 4" type="ORF">T12A7.6</name>
</gene>
<sequence length="402" mass="48168">MAVPRRSNVQSMRRLLETKKEKTEEKEKDKVPTLSEICSSSITTSLFQNRIRWRKLSDLAFEFRYFSNDLKIPKPIQKSLRTAMENVLAEAKRWDAKHLEMFVEPAKSKRRALPKSELLRTFYSKLVWKRHSCEIDDVATCSHLIKTECKNWPLMQFQFACLYAKTDLIYDDWKFDNYRLSCFRKQVGDHPVYDFWLTMMATINKDREFFGSSRRLPNQKVAQCFLFAIRNGYLQLVEYIWNQITDRDREAIGLIEWRNMCYRARDGDAISFLCHNLCRMNALGTCRIAWAAFFDAFQHLVHDEKGKNDNLEKNQYRRKFEFLLKHTCPTLRSRLVKHEHFRLLCDAFRYNEQEIFSLLHMYMSPADIASAREHIDRIFDRNKTKSGDRLRRTLMRRQQTVQ</sequence>
<dbReference type="AlphaFoldDB" id="Q95ZP0"/>
<dbReference type="EMBL" id="BX284604">
    <property type="protein sequence ID" value="CAC42338.2"/>
    <property type="molecule type" value="Genomic_DNA"/>
</dbReference>
<dbReference type="KEGG" id="cel:CELE_T12A7.6"/>
<feature type="compositionally biased region" description="Basic and acidic residues" evidence="1">
    <location>
        <begin position="14"/>
        <end position="29"/>
    </location>
</feature>
<reference evidence="2 3" key="1">
    <citation type="journal article" date="1998" name="Science">
        <title>Genome sequence of the nematode C. elegans: a platform for investigating biology.</title>
        <authorList>
            <consortium name="The C. elegans sequencing consortium"/>
            <person name="Sulson J.E."/>
            <person name="Waterston R."/>
        </authorList>
    </citation>
    <scope>NUCLEOTIDE SEQUENCE [LARGE SCALE GENOMIC DNA]</scope>
    <source>
        <strain evidence="2 3">Bristol N2</strain>
    </source>
</reference>